<keyword evidence="2" id="KW-1185">Reference proteome</keyword>
<evidence type="ECO:0000313" key="2">
    <source>
        <dbReference type="Proteomes" id="UP001472677"/>
    </source>
</evidence>
<gene>
    <name evidence="1" type="ORF">V6N12_028557</name>
</gene>
<proteinExistence type="predicted"/>
<sequence length="76" mass="8647">MEFSFKFSSLSNFRQRWMKDEENTEVHRSLCAPIWLQHKPTLADGAWGRVQLRSVAFDDQISPAGCPRAGQHDGGL</sequence>
<accession>A0ABR2F670</accession>
<protein>
    <submittedName>
        <fullName evidence="1">Uncharacterized protein</fullName>
    </submittedName>
</protein>
<comment type="caution">
    <text evidence="1">The sequence shown here is derived from an EMBL/GenBank/DDBJ whole genome shotgun (WGS) entry which is preliminary data.</text>
</comment>
<dbReference type="EMBL" id="JBBPBM010000008">
    <property type="protein sequence ID" value="KAK8572504.1"/>
    <property type="molecule type" value="Genomic_DNA"/>
</dbReference>
<dbReference type="Proteomes" id="UP001472677">
    <property type="component" value="Unassembled WGS sequence"/>
</dbReference>
<reference evidence="1 2" key="1">
    <citation type="journal article" date="2024" name="G3 (Bethesda)">
        <title>Genome assembly of Hibiscus sabdariffa L. provides insights into metabolisms of medicinal natural products.</title>
        <authorList>
            <person name="Kim T."/>
        </authorList>
    </citation>
    <scope>NUCLEOTIDE SEQUENCE [LARGE SCALE GENOMIC DNA]</scope>
    <source>
        <strain evidence="1">TK-2024</strain>
        <tissue evidence="1">Old leaves</tissue>
    </source>
</reference>
<organism evidence="1 2">
    <name type="scientific">Hibiscus sabdariffa</name>
    <name type="common">roselle</name>
    <dbReference type="NCBI Taxonomy" id="183260"/>
    <lineage>
        <taxon>Eukaryota</taxon>
        <taxon>Viridiplantae</taxon>
        <taxon>Streptophyta</taxon>
        <taxon>Embryophyta</taxon>
        <taxon>Tracheophyta</taxon>
        <taxon>Spermatophyta</taxon>
        <taxon>Magnoliopsida</taxon>
        <taxon>eudicotyledons</taxon>
        <taxon>Gunneridae</taxon>
        <taxon>Pentapetalae</taxon>
        <taxon>rosids</taxon>
        <taxon>malvids</taxon>
        <taxon>Malvales</taxon>
        <taxon>Malvaceae</taxon>
        <taxon>Malvoideae</taxon>
        <taxon>Hibiscus</taxon>
    </lineage>
</organism>
<name>A0ABR2F670_9ROSI</name>
<evidence type="ECO:0000313" key="1">
    <source>
        <dbReference type="EMBL" id="KAK8572504.1"/>
    </source>
</evidence>